<evidence type="ECO:0000313" key="3">
    <source>
        <dbReference type="Proteomes" id="UP000218387"/>
    </source>
</evidence>
<dbReference type="PROSITE" id="PS51831">
    <property type="entry name" value="HD"/>
    <property type="match status" value="1"/>
</dbReference>
<dbReference type="Gene3D" id="1.10.3210.10">
    <property type="entry name" value="Hypothetical protein af1432"/>
    <property type="match status" value="1"/>
</dbReference>
<dbReference type="SMART" id="SM00471">
    <property type="entry name" value="HDc"/>
    <property type="match status" value="1"/>
</dbReference>
<feature type="domain" description="HD" evidence="1">
    <location>
        <begin position="37"/>
        <end position="138"/>
    </location>
</feature>
<name>A0A4P9C710_EUBML</name>
<reference evidence="2 3" key="1">
    <citation type="submission" date="2018-05" db="EMBL/GenBank/DDBJ databases">
        <title>Genome comparison of Eubacterium sp.</title>
        <authorList>
            <person name="Feng Y."/>
            <person name="Sanchez-Andrea I."/>
            <person name="Stams A.J.M."/>
            <person name="De Vos W.M."/>
        </authorList>
    </citation>
    <scope>NUCLEOTIDE SEQUENCE [LARGE SCALE GENOMIC DNA]</scope>
    <source>
        <strain evidence="2 3">YI</strain>
    </source>
</reference>
<protein>
    <submittedName>
        <fullName evidence="2">HD domain-containing protein</fullName>
    </submittedName>
</protein>
<dbReference type="EMBL" id="CP029487">
    <property type="protein sequence ID" value="QCT71134.1"/>
    <property type="molecule type" value="Genomic_DNA"/>
</dbReference>
<dbReference type="Proteomes" id="UP000218387">
    <property type="component" value="Chromosome"/>
</dbReference>
<dbReference type="InterPro" id="IPR006674">
    <property type="entry name" value="HD_domain"/>
</dbReference>
<accession>A0A4P9C710</accession>
<dbReference type="Pfam" id="PF01966">
    <property type="entry name" value="HD"/>
    <property type="match status" value="1"/>
</dbReference>
<dbReference type="InterPro" id="IPR003607">
    <property type="entry name" value="HD/PDEase_dom"/>
</dbReference>
<evidence type="ECO:0000313" key="2">
    <source>
        <dbReference type="EMBL" id="QCT71134.1"/>
    </source>
</evidence>
<sequence length="161" mass="18476">MSSKLTQTNRLLNLPEYQDYLQRIEVHEKDRRLCRHNLAHFLDVARIAAVIANEEGLSLNRDLIYTTALLHDIGRFVQYENGTPHERASHDLAVGLLRHLDFSSEDQSVILEAILSHRTAGTQGFNAVFYQADKKSRACYGCAAQEECNWNNEKKNLEITY</sequence>
<dbReference type="CDD" id="cd00077">
    <property type="entry name" value="HDc"/>
    <property type="match status" value="1"/>
</dbReference>
<dbReference type="SUPFAM" id="SSF109604">
    <property type="entry name" value="HD-domain/PDEase-like"/>
    <property type="match status" value="1"/>
</dbReference>
<organism evidence="2 3">
    <name type="scientific">Eubacterium maltosivorans</name>
    <dbReference type="NCBI Taxonomy" id="2041044"/>
    <lineage>
        <taxon>Bacteria</taxon>
        <taxon>Bacillati</taxon>
        <taxon>Bacillota</taxon>
        <taxon>Clostridia</taxon>
        <taxon>Eubacteriales</taxon>
        <taxon>Eubacteriaceae</taxon>
        <taxon>Eubacterium</taxon>
    </lineage>
</organism>
<dbReference type="AlphaFoldDB" id="A0A4P9C710"/>
<evidence type="ECO:0000259" key="1">
    <source>
        <dbReference type="PROSITE" id="PS51831"/>
    </source>
</evidence>
<dbReference type="KEGG" id="emt:CPZ25_007280"/>
<gene>
    <name evidence="2" type="ORF">CPZ25_007280</name>
</gene>
<dbReference type="RefSeq" id="WP_096920658.1">
    <property type="nucleotide sequence ID" value="NZ_CP029487.1"/>
</dbReference>
<proteinExistence type="predicted"/>
<keyword evidence="3" id="KW-1185">Reference proteome</keyword>